<organism evidence="1 2">
    <name type="scientific">Araneus ventricosus</name>
    <name type="common">Orbweaver spider</name>
    <name type="synonym">Epeira ventricosa</name>
    <dbReference type="NCBI Taxonomy" id="182803"/>
    <lineage>
        <taxon>Eukaryota</taxon>
        <taxon>Metazoa</taxon>
        <taxon>Ecdysozoa</taxon>
        <taxon>Arthropoda</taxon>
        <taxon>Chelicerata</taxon>
        <taxon>Arachnida</taxon>
        <taxon>Araneae</taxon>
        <taxon>Araneomorphae</taxon>
        <taxon>Entelegynae</taxon>
        <taxon>Araneoidea</taxon>
        <taxon>Araneidae</taxon>
        <taxon>Araneus</taxon>
    </lineage>
</organism>
<name>A0A4Y2RL83_ARAVE</name>
<dbReference type="EMBL" id="BGPR01017567">
    <property type="protein sequence ID" value="GBN76534.1"/>
    <property type="molecule type" value="Genomic_DNA"/>
</dbReference>
<sequence length="86" mass="9942">VLVPVACYKEITAFKFKDISPSNSKSLPIRFKRTSCLQVQRMAALGSEWLRLQLRNGLSKFKDNVHLFGIQRMAALQVQNNRHPYH</sequence>
<accession>A0A4Y2RL83</accession>
<evidence type="ECO:0000313" key="1">
    <source>
        <dbReference type="EMBL" id="GBN76534.1"/>
    </source>
</evidence>
<dbReference type="Proteomes" id="UP000499080">
    <property type="component" value="Unassembled WGS sequence"/>
</dbReference>
<evidence type="ECO:0000313" key="2">
    <source>
        <dbReference type="Proteomes" id="UP000499080"/>
    </source>
</evidence>
<proteinExistence type="predicted"/>
<reference evidence="1 2" key="1">
    <citation type="journal article" date="2019" name="Sci. Rep.">
        <title>Orb-weaving spider Araneus ventricosus genome elucidates the spidroin gene catalogue.</title>
        <authorList>
            <person name="Kono N."/>
            <person name="Nakamura H."/>
            <person name="Ohtoshi R."/>
            <person name="Moran D.A.P."/>
            <person name="Shinohara A."/>
            <person name="Yoshida Y."/>
            <person name="Fujiwara M."/>
            <person name="Mori M."/>
            <person name="Tomita M."/>
            <person name="Arakawa K."/>
        </authorList>
    </citation>
    <scope>NUCLEOTIDE SEQUENCE [LARGE SCALE GENOMIC DNA]</scope>
</reference>
<protein>
    <submittedName>
        <fullName evidence="1">Uncharacterized protein</fullName>
    </submittedName>
</protein>
<dbReference type="AlphaFoldDB" id="A0A4Y2RL83"/>
<gene>
    <name evidence="1" type="ORF">AVEN_243557_1</name>
</gene>
<feature type="non-terminal residue" evidence="1">
    <location>
        <position position="1"/>
    </location>
</feature>
<keyword evidence="2" id="KW-1185">Reference proteome</keyword>
<comment type="caution">
    <text evidence="1">The sequence shown here is derived from an EMBL/GenBank/DDBJ whole genome shotgun (WGS) entry which is preliminary data.</text>
</comment>